<dbReference type="PROSITE" id="PS00018">
    <property type="entry name" value="EF_HAND_1"/>
    <property type="match status" value="3"/>
</dbReference>
<dbReference type="OMA" id="TSIWAYP"/>
<dbReference type="AlphaFoldDB" id="V4AT58"/>
<dbReference type="EMBL" id="KB201362">
    <property type="protein sequence ID" value="ESO96896.1"/>
    <property type="molecule type" value="Genomic_DNA"/>
</dbReference>
<organism evidence="4 5">
    <name type="scientific">Lottia gigantea</name>
    <name type="common">Giant owl limpet</name>
    <dbReference type="NCBI Taxonomy" id="225164"/>
    <lineage>
        <taxon>Eukaryota</taxon>
        <taxon>Metazoa</taxon>
        <taxon>Spiralia</taxon>
        <taxon>Lophotrochozoa</taxon>
        <taxon>Mollusca</taxon>
        <taxon>Gastropoda</taxon>
        <taxon>Patellogastropoda</taxon>
        <taxon>Lottioidea</taxon>
        <taxon>Lottiidae</taxon>
        <taxon>Lottia</taxon>
    </lineage>
</organism>
<dbReference type="STRING" id="225164.V4AT58"/>
<dbReference type="Gene3D" id="1.10.238.10">
    <property type="entry name" value="EF-hand"/>
    <property type="match status" value="2"/>
</dbReference>
<evidence type="ECO:0000313" key="5">
    <source>
        <dbReference type="Proteomes" id="UP000030746"/>
    </source>
</evidence>
<dbReference type="Pfam" id="PF13499">
    <property type="entry name" value="EF-hand_7"/>
    <property type="match status" value="2"/>
</dbReference>
<dbReference type="HOGENOM" id="CLU_061288_2_0_1"/>
<feature type="domain" description="EF-hand" evidence="3">
    <location>
        <begin position="40"/>
        <end position="75"/>
    </location>
</feature>
<proteinExistence type="predicted"/>
<evidence type="ECO:0000259" key="3">
    <source>
        <dbReference type="PROSITE" id="PS50222"/>
    </source>
</evidence>
<dbReference type="InterPro" id="IPR050230">
    <property type="entry name" value="CALM/Myosin/TropC-like"/>
</dbReference>
<dbReference type="InterPro" id="IPR002048">
    <property type="entry name" value="EF_hand_dom"/>
</dbReference>
<dbReference type="FunFam" id="1.10.238.10:FF:000527">
    <property type="entry name" value="Calmodulin-3"/>
    <property type="match status" value="1"/>
</dbReference>
<dbReference type="InterPro" id="IPR011992">
    <property type="entry name" value="EF-hand-dom_pair"/>
</dbReference>
<sequence length="138" mass="15891">MTIYTINELHETFSVFDKNGDGMITTEELGTVMISLGQRPTIPDLKSFIRKVDHDRSGTIDFDEFLQIFSRKITMDPEKELYEVFRVFDDNKDGFISPTELYNVLKKLGENITMKEAQEMVKEADLNGDGRVDYSGTY</sequence>
<dbReference type="CDD" id="cd00051">
    <property type="entry name" value="EFh"/>
    <property type="match status" value="2"/>
</dbReference>
<feature type="domain" description="EF-hand" evidence="3">
    <location>
        <begin position="4"/>
        <end position="39"/>
    </location>
</feature>
<keyword evidence="5" id="KW-1185">Reference proteome</keyword>
<dbReference type="InterPro" id="IPR018247">
    <property type="entry name" value="EF_Hand_1_Ca_BS"/>
</dbReference>
<evidence type="ECO:0000256" key="2">
    <source>
        <dbReference type="ARBA" id="ARBA00022837"/>
    </source>
</evidence>
<dbReference type="GO" id="GO:0005509">
    <property type="term" value="F:calcium ion binding"/>
    <property type="evidence" value="ECO:0007669"/>
    <property type="project" value="InterPro"/>
</dbReference>
<dbReference type="PANTHER" id="PTHR23048:SF0">
    <property type="entry name" value="CALMODULIN LIKE 3"/>
    <property type="match status" value="1"/>
</dbReference>
<gene>
    <name evidence="4" type="ORF">LOTGIDRAFT_159645</name>
</gene>
<dbReference type="CTD" id="20238112"/>
<keyword evidence="1" id="KW-0677">Repeat</keyword>
<dbReference type="SMART" id="SM00054">
    <property type="entry name" value="EFh"/>
    <property type="match status" value="3"/>
</dbReference>
<dbReference type="GeneID" id="20238112"/>
<accession>V4AT58</accession>
<dbReference type="PROSITE" id="PS50222">
    <property type="entry name" value="EF_HAND_2"/>
    <property type="match status" value="3"/>
</dbReference>
<dbReference type="SUPFAM" id="SSF47473">
    <property type="entry name" value="EF-hand"/>
    <property type="match status" value="1"/>
</dbReference>
<reference evidence="4 5" key="1">
    <citation type="journal article" date="2013" name="Nature">
        <title>Insights into bilaterian evolution from three spiralian genomes.</title>
        <authorList>
            <person name="Simakov O."/>
            <person name="Marletaz F."/>
            <person name="Cho S.J."/>
            <person name="Edsinger-Gonzales E."/>
            <person name="Havlak P."/>
            <person name="Hellsten U."/>
            <person name="Kuo D.H."/>
            <person name="Larsson T."/>
            <person name="Lv J."/>
            <person name="Arendt D."/>
            <person name="Savage R."/>
            <person name="Osoegawa K."/>
            <person name="de Jong P."/>
            <person name="Grimwood J."/>
            <person name="Chapman J.A."/>
            <person name="Shapiro H."/>
            <person name="Aerts A."/>
            <person name="Otillar R.P."/>
            <person name="Terry A.Y."/>
            <person name="Boore J.L."/>
            <person name="Grigoriev I.V."/>
            <person name="Lindberg D.R."/>
            <person name="Seaver E.C."/>
            <person name="Weisblat D.A."/>
            <person name="Putnam N.H."/>
            <person name="Rokhsar D.S."/>
        </authorList>
    </citation>
    <scope>NUCLEOTIDE SEQUENCE [LARGE SCALE GENOMIC DNA]</scope>
</reference>
<name>V4AT58_LOTGI</name>
<feature type="domain" description="EF-hand" evidence="3">
    <location>
        <begin position="76"/>
        <end position="111"/>
    </location>
</feature>
<evidence type="ECO:0000313" key="4">
    <source>
        <dbReference type="EMBL" id="ESO96896.1"/>
    </source>
</evidence>
<keyword evidence="2" id="KW-0106">Calcium</keyword>
<protein>
    <recommendedName>
        <fullName evidence="3">EF-hand domain-containing protein</fullName>
    </recommendedName>
</protein>
<dbReference type="OrthoDB" id="26525at2759"/>
<dbReference type="Proteomes" id="UP000030746">
    <property type="component" value="Unassembled WGS sequence"/>
</dbReference>
<dbReference type="RefSeq" id="XP_009052392.1">
    <property type="nucleotide sequence ID" value="XM_009054144.1"/>
</dbReference>
<evidence type="ECO:0000256" key="1">
    <source>
        <dbReference type="ARBA" id="ARBA00022737"/>
    </source>
</evidence>
<dbReference type="GO" id="GO:0016460">
    <property type="term" value="C:myosin II complex"/>
    <property type="evidence" value="ECO:0007669"/>
    <property type="project" value="TreeGrafter"/>
</dbReference>
<dbReference type="PANTHER" id="PTHR23048">
    <property type="entry name" value="MYOSIN LIGHT CHAIN 1, 3"/>
    <property type="match status" value="1"/>
</dbReference>
<dbReference type="KEGG" id="lgi:LOTGIDRAFT_159645"/>